<accession>A0ABU4HPS5</accession>
<keyword evidence="3" id="KW-1185">Reference proteome</keyword>
<dbReference type="RefSeq" id="WP_318597624.1">
    <property type="nucleotide sequence ID" value="NZ_JAWSTH010000030.1"/>
</dbReference>
<evidence type="ECO:0000313" key="3">
    <source>
        <dbReference type="Proteomes" id="UP001284601"/>
    </source>
</evidence>
<dbReference type="EMBL" id="JAWSTH010000030">
    <property type="protein sequence ID" value="MDW5595286.1"/>
    <property type="molecule type" value="Genomic_DNA"/>
</dbReference>
<evidence type="ECO:0000256" key="1">
    <source>
        <dbReference type="SAM" id="MobiDB-lite"/>
    </source>
</evidence>
<organism evidence="2 3">
    <name type="scientific">Conexibacter stalactiti</name>
    <dbReference type="NCBI Taxonomy" id="1940611"/>
    <lineage>
        <taxon>Bacteria</taxon>
        <taxon>Bacillati</taxon>
        <taxon>Actinomycetota</taxon>
        <taxon>Thermoleophilia</taxon>
        <taxon>Solirubrobacterales</taxon>
        <taxon>Conexibacteraceae</taxon>
        <taxon>Conexibacter</taxon>
    </lineage>
</organism>
<gene>
    <name evidence="2" type="ORF">R7226_13130</name>
</gene>
<name>A0ABU4HPS5_9ACTN</name>
<sequence length="78" mass="8154">MAHELNSHRSPSATALDRAVANDLADGSSRYPERTAFIDADEPHAGREITAALDAGYAVVLVSANGREHILTAEAPAA</sequence>
<evidence type="ECO:0000313" key="2">
    <source>
        <dbReference type="EMBL" id="MDW5595286.1"/>
    </source>
</evidence>
<protein>
    <submittedName>
        <fullName evidence="2">Uncharacterized protein</fullName>
    </submittedName>
</protein>
<reference evidence="2 3" key="2">
    <citation type="submission" date="2023-10" db="EMBL/GenBank/DDBJ databases">
        <authorList>
            <person name="Han X.F."/>
        </authorList>
    </citation>
    <scope>NUCLEOTIDE SEQUENCE [LARGE SCALE GENOMIC DNA]</scope>
    <source>
        <strain evidence="2 3">KCTC 39840</strain>
    </source>
</reference>
<feature type="region of interest" description="Disordered" evidence="1">
    <location>
        <begin position="1"/>
        <end position="27"/>
    </location>
</feature>
<dbReference type="Proteomes" id="UP001284601">
    <property type="component" value="Unassembled WGS sequence"/>
</dbReference>
<comment type="caution">
    <text evidence="2">The sequence shown here is derived from an EMBL/GenBank/DDBJ whole genome shotgun (WGS) entry which is preliminary data.</text>
</comment>
<reference evidence="3" key="1">
    <citation type="submission" date="2023-07" db="EMBL/GenBank/DDBJ databases">
        <title>Conexibacter stalactiti sp. nov., isolated from stalactites in a lava cave and emended description of the genus Conexibacter.</title>
        <authorList>
            <person name="Lee S.D."/>
        </authorList>
    </citation>
    <scope>NUCLEOTIDE SEQUENCE [LARGE SCALE GENOMIC DNA]</scope>
    <source>
        <strain evidence="3">KCTC 39840</strain>
    </source>
</reference>
<proteinExistence type="predicted"/>